<dbReference type="eggNOG" id="COG1040">
    <property type="taxonomic scope" value="Bacteria"/>
</dbReference>
<dbReference type="InterPro" id="IPR029057">
    <property type="entry name" value="PRTase-like"/>
</dbReference>
<comment type="caution">
    <text evidence="2">The sequence shown here is derived from an EMBL/GenBank/DDBJ whole genome shotgun (WGS) entry which is preliminary data.</text>
</comment>
<dbReference type="Proteomes" id="UP000027442">
    <property type="component" value="Unassembled WGS sequence"/>
</dbReference>
<evidence type="ECO:0000313" key="2">
    <source>
        <dbReference type="EMBL" id="KDR51364.1"/>
    </source>
</evidence>
<gene>
    <name evidence="2" type="ORF">HMPREF1991_02589</name>
</gene>
<sequence length="180" mass="19852">MAQLFWGRVPIERCAALLHYQAAAPASALLYKLKYGNRPDLGIELGQLMGKELLPTGFFEGIDFIVPVPLARQRVRQRGYNQSEMLAQGIAQITGLKVKRKLIRRIVNTETQTHKDRWERADNVNHAFKLVGRLPNAGCHVLFVDDVVTTGATLCACMGCLSGIPNIKVSVLSVGVALTR</sequence>
<reference evidence="2 3" key="1">
    <citation type="submission" date="2013-08" db="EMBL/GenBank/DDBJ databases">
        <authorList>
            <person name="Weinstock G."/>
            <person name="Sodergren E."/>
            <person name="Wylie T."/>
            <person name="Fulton L."/>
            <person name="Fulton R."/>
            <person name="Fronick C."/>
            <person name="O'Laughlin M."/>
            <person name="Godfrey J."/>
            <person name="Miner T."/>
            <person name="Herter B."/>
            <person name="Appelbaum E."/>
            <person name="Cordes M."/>
            <person name="Lek S."/>
            <person name="Wollam A."/>
            <person name="Pepin K.H."/>
            <person name="Palsikar V.B."/>
            <person name="Mitreva M."/>
            <person name="Wilson R.K."/>
        </authorList>
    </citation>
    <scope>NUCLEOTIDE SEQUENCE [LARGE SCALE GENOMIC DNA]</scope>
    <source>
        <strain evidence="2 3">ATCC 15930</strain>
    </source>
</reference>
<dbReference type="PATRIC" id="fig|1122985.7.peg.2679"/>
<dbReference type="HOGENOM" id="CLU_054549_5_0_10"/>
<evidence type="ECO:0000313" key="3">
    <source>
        <dbReference type="Proteomes" id="UP000027442"/>
    </source>
</evidence>
<dbReference type="AlphaFoldDB" id="A0A069QH37"/>
<evidence type="ECO:0000256" key="1">
    <source>
        <dbReference type="ARBA" id="ARBA00008007"/>
    </source>
</evidence>
<keyword evidence="3" id="KW-1185">Reference proteome</keyword>
<protein>
    <submittedName>
        <fullName evidence="2">ComF family protein</fullName>
    </submittedName>
</protein>
<dbReference type="PANTHER" id="PTHR47505">
    <property type="entry name" value="DNA UTILIZATION PROTEIN YHGH"/>
    <property type="match status" value="1"/>
</dbReference>
<dbReference type="SUPFAM" id="SSF53271">
    <property type="entry name" value="PRTase-like"/>
    <property type="match status" value="1"/>
</dbReference>
<dbReference type="InterPro" id="IPR051910">
    <property type="entry name" value="ComF/GntX_DNA_util-trans"/>
</dbReference>
<dbReference type="EMBL" id="JNGW01000112">
    <property type="protein sequence ID" value="KDR51364.1"/>
    <property type="molecule type" value="Genomic_DNA"/>
</dbReference>
<accession>A0A069QH37</accession>
<dbReference type="Gene3D" id="3.40.50.2020">
    <property type="match status" value="1"/>
</dbReference>
<proteinExistence type="inferred from homology"/>
<organism evidence="2 3">
    <name type="scientific">Hoylesella loescheii DSM 19665 = JCM 12249 = ATCC 15930</name>
    <dbReference type="NCBI Taxonomy" id="1122985"/>
    <lineage>
        <taxon>Bacteria</taxon>
        <taxon>Pseudomonadati</taxon>
        <taxon>Bacteroidota</taxon>
        <taxon>Bacteroidia</taxon>
        <taxon>Bacteroidales</taxon>
        <taxon>Prevotellaceae</taxon>
        <taxon>Hoylesella</taxon>
    </lineage>
</organism>
<dbReference type="CDD" id="cd06223">
    <property type="entry name" value="PRTases_typeI"/>
    <property type="match status" value="1"/>
</dbReference>
<name>A0A069QH37_HOYLO</name>
<dbReference type="PANTHER" id="PTHR47505:SF1">
    <property type="entry name" value="DNA UTILIZATION PROTEIN YHGH"/>
    <property type="match status" value="1"/>
</dbReference>
<dbReference type="InterPro" id="IPR000836">
    <property type="entry name" value="PRTase_dom"/>
</dbReference>
<comment type="similarity">
    <text evidence="1">Belongs to the ComF/GntX family.</text>
</comment>